<dbReference type="InterPro" id="IPR051162">
    <property type="entry name" value="T4SS_component"/>
</dbReference>
<dbReference type="Proteomes" id="UP000295711">
    <property type="component" value="Unassembled WGS sequence"/>
</dbReference>
<dbReference type="Gene3D" id="3.40.50.300">
    <property type="entry name" value="P-loop containing nucleotide triphosphate hydrolases"/>
    <property type="match status" value="1"/>
</dbReference>
<sequence>MKNPIGRIIATEKVPTTMDKFTFWTDADLKLHAFDIVKIKHIDDSYSFGVIENISHITDAQSFLTSFISSDYGDVTVDEPTLRVGMNYVEASVSYNSKNLYTPVHNNAPVYLASADEIIMALGLDKIQNPLVCGSLKMYEGTSEEITLPVNLNSKFILGPEGAHLNISGISGLASKTSYAMFLMKAVQEQYLKMPVDSEESVAFVIFNVKGKDLMAIHSPNDFKDDSEGEKERVYQEYKDLGLSTEPFKKVKYFIPYSSNSSAKQSTYLPKEDIEEYIREGQLQKFKYSYEDDKESLEMLFADVDDSQQTMEAIISKIIDTTDPDFGGGQVNTWEGFREKVDELSQKSQTQGRGTQRTSNEISVLSWRKFKRIVNKATKNDDMFANRADSSRHECRLADAIKHISNNDVYVIDVAKLPEDKQAFVFGDAVRTIYNLKLGEYDGENGINPPSRIIVFIDELNKYASKDTPKSSPILREILDVTERGRSLGVVLFGAEQFRSNIHQRVTGNCSTHAYGRTNSIETSTKDYGSLPSTYKNMLTRLEQGDYLIQNPIFRSLLKIRFPKPIYKQFKK</sequence>
<dbReference type="AlphaFoldDB" id="A0A4R2LEQ9"/>
<evidence type="ECO:0000313" key="2">
    <source>
        <dbReference type="Proteomes" id="UP000295711"/>
    </source>
</evidence>
<gene>
    <name evidence="1" type="ORF">EV212_102287</name>
</gene>
<organism evidence="1 2">
    <name type="scientific">Frisingicoccus caecimuris</name>
    <dbReference type="NCBI Taxonomy" id="1796636"/>
    <lineage>
        <taxon>Bacteria</taxon>
        <taxon>Bacillati</taxon>
        <taxon>Bacillota</taxon>
        <taxon>Clostridia</taxon>
        <taxon>Lachnospirales</taxon>
        <taxon>Lachnospiraceae</taxon>
        <taxon>Frisingicoccus</taxon>
    </lineage>
</organism>
<accession>A0A4R2LEQ9</accession>
<dbReference type="RefSeq" id="WP_132089031.1">
    <property type="nucleotide sequence ID" value="NZ_JANKAQ010000001.1"/>
</dbReference>
<evidence type="ECO:0000313" key="1">
    <source>
        <dbReference type="EMBL" id="TCO85969.1"/>
    </source>
</evidence>
<name>A0A4R2LEQ9_9FIRM</name>
<keyword evidence="2" id="KW-1185">Reference proteome</keyword>
<dbReference type="EMBL" id="SLXA01000002">
    <property type="protein sequence ID" value="TCO85969.1"/>
    <property type="molecule type" value="Genomic_DNA"/>
</dbReference>
<comment type="caution">
    <text evidence="1">The sequence shown here is derived from an EMBL/GenBank/DDBJ whole genome shotgun (WGS) entry which is preliminary data.</text>
</comment>
<evidence type="ECO:0008006" key="3">
    <source>
        <dbReference type="Google" id="ProtNLM"/>
    </source>
</evidence>
<dbReference type="OrthoDB" id="5240402at2"/>
<proteinExistence type="predicted"/>
<dbReference type="PANTHER" id="PTHR30121:SF6">
    <property type="entry name" value="SLR6007 PROTEIN"/>
    <property type="match status" value="1"/>
</dbReference>
<dbReference type="SUPFAM" id="SSF52540">
    <property type="entry name" value="P-loop containing nucleoside triphosphate hydrolases"/>
    <property type="match status" value="1"/>
</dbReference>
<reference evidence="1 2" key="1">
    <citation type="submission" date="2019-03" db="EMBL/GenBank/DDBJ databases">
        <title>Genomic Encyclopedia of Type Strains, Phase IV (KMG-IV): sequencing the most valuable type-strain genomes for metagenomic binning, comparative biology and taxonomic classification.</title>
        <authorList>
            <person name="Goeker M."/>
        </authorList>
    </citation>
    <scope>NUCLEOTIDE SEQUENCE [LARGE SCALE GENOMIC DNA]</scope>
    <source>
        <strain evidence="1 2">DSM 28559</strain>
    </source>
</reference>
<protein>
    <recommendedName>
        <fullName evidence="3">ATP-binding protein</fullName>
    </recommendedName>
</protein>
<dbReference type="InterPro" id="IPR027417">
    <property type="entry name" value="P-loop_NTPase"/>
</dbReference>
<dbReference type="PANTHER" id="PTHR30121">
    <property type="entry name" value="UNCHARACTERIZED PROTEIN YJGR-RELATED"/>
    <property type="match status" value="1"/>
</dbReference>